<evidence type="ECO:0000313" key="3">
    <source>
        <dbReference type="EMBL" id="KAF2022551.1"/>
    </source>
</evidence>
<name>A0A9P4GWL8_9PLEO</name>
<gene>
    <name evidence="3" type="ORF">EK21DRAFT_15158</name>
</gene>
<dbReference type="PROSITE" id="PS51253">
    <property type="entry name" value="HTH_CENPB"/>
    <property type="match status" value="1"/>
</dbReference>
<evidence type="ECO:0000259" key="2">
    <source>
        <dbReference type="PROSITE" id="PS51253"/>
    </source>
</evidence>
<reference evidence="3" key="1">
    <citation type="journal article" date="2020" name="Stud. Mycol.">
        <title>101 Dothideomycetes genomes: a test case for predicting lifestyles and emergence of pathogens.</title>
        <authorList>
            <person name="Haridas S."/>
            <person name="Albert R."/>
            <person name="Binder M."/>
            <person name="Bloem J."/>
            <person name="Labutti K."/>
            <person name="Salamov A."/>
            <person name="Andreopoulos B."/>
            <person name="Baker S."/>
            <person name="Barry K."/>
            <person name="Bills G."/>
            <person name="Bluhm B."/>
            <person name="Cannon C."/>
            <person name="Castanera R."/>
            <person name="Culley D."/>
            <person name="Daum C."/>
            <person name="Ezra D."/>
            <person name="Gonzalez J."/>
            <person name="Henrissat B."/>
            <person name="Kuo A."/>
            <person name="Liang C."/>
            <person name="Lipzen A."/>
            <person name="Lutzoni F."/>
            <person name="Magnuson J."/>
            <person name="Mondo S."/>
            <person name="Nolan M."/>
            <person name="Ohm R."/>
            <person name="Pangilinan J."/>
            <person name="Park H.-J."/>
            <person name="Ramirez L."/>
            <person name="Alfaro M."/>
            <person name="Sun H."/>
            <person name="Tritt A."/>
            <person name="Yoshinaga Y."/>
            <person name="Zwiers L.-H."/>
            <person name="Turgeon B."/>
            <person name="Goodwin S."/>
            <person name="Spatafora J."/>
            <person name="Crous P."/>
            <person name="Grigoriev I."/>
        </authorList>
    </citation>
    <scope>NUCLEOTIDE SEQUENCE</scope>
    <source>
        <strain evidence="3">CBS 110217</strain>
    </source>
</reference>
<keyword evidence="4" id="KW-1185">Reference proteome</keyword>
<evidence type="ECO:0000256" key="1">
    <source>
        <dbReference type="ARBA" id="ARBA00023125"/>
    </source>
</evidence>
<dbReference type="EMBL" id="ML978549">
    <property type="protein sequence ID" value="KAF2022551.1"/>
    <property type="molecule type" value="Genomic_DNA"/>
</dbReference>
<dbReference type="GO" id="GO:0003677">
    <property type="term" value="F:DNA binding"/>
    <property type="evidence" value="ECO:0007669"/>
    <property type="project" value="UniProtKB-KW"/>
</dbReference>
<feature type="non-terminal residue" evidence="3">
    <location>
        <position position="139"/>
    </location>
</feature>
<protein>
    <recommendedName>
        <fullName evidence="2">HTH CENPB-type domain-containing protein</fullName>
    </recommendedName>
</protein>
<dbReference type="Pfam" id="PF03221">
    <property type="entry name" value="HTH_Tnp_Tc5"/>
    <property type="match status" value="1"/>
</dbReference>
<dbReference type="AlphaFoldDB" id="A0A9P4GWL8"/>
<sequence length="139" mass="16187">MSAIEDAIAAIKLRKSGDDFTYTEVVNQFNVDQSTFSQRHKGKTSSFKAKKKLNLQQELELVQYIRDLTERGLPPTREMIQNFASAVAYKDISKSWVTQFINNYKDQLTAKWITGMDRVRHQADSEDKYNLYFDLLHSK</sequence>
<comment type="caution">
    <text evidence="3">The sequence shown here is derived from an EMBL/GenBank/DDBJ whole genome shotgun (WGS) entry which is preliminary data.</text>
</comment>
<proteinExistence type="predicted"/>
<dbReference type="Proteomes" id="UP000799777">
    <property type="component" value="Unassembled WGS sequence"/>
</dbReference>
<evidence type="ECO:0000313" key="4">
    <source>
        <dbReference type="Proteomes" id="UP000799777"/>
    </source>
</evidence>
<keyword evidence="1" id="KW-0238">DNA-binding</keyword>
<dbReference type="OrthoDB" id="3938460at2759"/>
<accession>A0A9P4GWL8</accession>
<organism evidence="3 4">
    <name type="scientific">Setomelanomma holmii</name>
    <dbReference type="NCBI Taxonomy" id="210430"/>
    <lineage>
        <taxon>Eukaryota</taxon>
        <taxon>Fungi</taxon>
        <taxon>Dikarya</taxon>
        <taxon>Ascomycota</taxon>
        <taxon>Pezizomycotina</taxon>
        <taxon>Dothideomycetes</taxon>
        <taxon>Pleosporomycetidae</taxon>
        <taxon>Pleosporales</taxon>
        <taxon>Pleosporineae</taxon>
        <taxon>Phaeosphaeriaceae</taxon>
        <taxon>Setomelanomma</taxon>
    </lineage>
</organism>
<dbReference type="InterPro" id="IPR006600">
    <property type="entry name" value="HTH_CenpB_DNA-bd_dom"/>
</dbReference>
<dbReference type="SMART" id="SM00674">
    <property type="entry name" value="CENPB"/>
    <property type="match status" value="1"/>
</dbReference>
<feature type="domain" description="HTH CENPB-type" evidence="2">
    <location>
        <begin position="45"/>
        <end position="110"/>
    </location>
</feature>